<feature type="non-terminal residue" evidence="4">
    <location>
        <position position="1"/>
    </location>
</feature>
<comment type="caution">
    <text evidence="4">The sequence shown here is derived from an EMBL/GenBank/DDBJ whole genome shotgun (WGS) entry which is preliminary data.</text>
</comment>
<keyword evidence="2" id="KW-0479">Metal-binding</keyword>
<sequence length="67" mass="7742">LESRTLSKVRIHVERVIGKLKQRFSILSGPLHHEMFFTDEDEICFVDKTVKVASALNNCNFSIDLHQ</sequence>
<reference evidence="4 5" key="1">
    <citation type="submission" date="2016-03" db="EMBL/GenBank/DDBJ databases">
        <title>EvidentialGene: Evidence-directed Construction of Genes on Genomes.</title>
        <authorList>
            <person name="Gilbert D.G."/>
            <person name="Choi J.-H."/>
            <person name="Mockaitis K."/>
            <person name="Colbourne J."/>
            <person name="Pfrender M."/>
        </authorList>
    </citation>
    <scope>NUCLEOTIDE SEQUENCE [LARGE SCALE GENOMIC DNA]</scope>
    <source>
        <strain evidence="4 5">Xinb3</strain>
        <tissue evidence="4">Complete organism</tissue>
    </source>
</reference>
<feature type="domain" description="DDE Tnp4" evidence="3">
    <location>
        <begin position="3"/>
        <end position="58"/>
    </location>
</feature>
<evidence type="ECO:0000313" key="5">
    <source>
        <dbReference type="Proteomes" id="UP000076858"/>
    </source>
</evidence>
<evidence type="ECO:0000259" key="3">
    <source>
        <dbReference type="Pfam" id="PF13359"/>
    </source>
</evidence>
<dbReference type="AlphaFoldDB" id="A0A164HHG2"/>
<accession>A0A164HHG2</accession>
<organism evidence="4 5">
    <name type="scientific">Daphnia magna</name>
    <dbReference type="NCBI Taxonomy" id="35525"/>
    <lineage>
        <taxon>Eukaryota</taxon>
        <taxon>Metazoa</taxon>
        <taxon>Ecdysozoa</taxon>
        <taxon>Arthropoda</taxon>
        <taxon>Crustacea</taxon>
        <taxon>Branchiopoda</taxon>
        <taxon>Diplostraca</taxon>
        <taxon>Cladocera</taxon>
        <taxon>Anomopoda</taxon>
        <taxon>Daphniidae</taxon>
        <taxon>Daphnia</taxon>
    </lineage>
</organism>
<gene>
    <name evidence="4" type="ORF">APZ42_003536</name>
</gene>
<evidence type="ECO:0000256" key="2">
    <source>
        <dbReference type="ARBA" id="ARBA00022723"/>
    </source>
</evidence>
<keyword evidence="5" id="KW-1185">Reference proteome</keyword>
<dbReference type="GO" id="GO:0046872">
    <property type="term" value="F:metal ion binding"/>
    <property type="evidence" value="ECO:0007669"/>
    <property type="project" value="UniProtKB-KW"/>
</dbReference>
<dbReference type="OrthoDB" id="6160832at2759"/>
<evidence type="ECO:0000256" key="1">
    <source>
        <dbReference type="ARBA" id="ARBA00001968"/>
    </source>
</evidence>
<name>A0A164HHG2_9CRUS</name>
<dbReference type="Pfam" id="PF13359">
    <property type="entry name" value="DDE_Tnp_4"/>
    <property type="match status" value="1"/>
</dbReference>
<proteinExistence type="predicted"/>
<dbReference type="InterPro" id="IPR027806">
    <property type="entry name" value="HARBI1_dom"/>
</dbReference>
<protein>
    <recommendedName>
        <fullName evidence="3">DDE Tnp4 domain-containing protein</fullName>
    </recommendedName>
</protein>
<dbReference type="EMBL" id="LRGB01011081">
    <property type="protein sequence ID" value="KZS00249.1"/>
    <property type="molecule type" value="Genomic_DNA"/>
</dbReference>
<evidence type="ECO:0000313" key="4">
    <source>
        <dbReference type="EMBL" id="KZS00249.1"/>
    </source>
</evidence>
<comment type="cofactor">
    <cofactor evidence="1">
        <name>a divalent metal cation</name>
        <dbReference type="ChEBI" id="CHEBI:60240"/>
    </cofactor>
</comment>
<dbReference type="Proteomes" id="UP000076858">
    <property type="component" value="Unassembled WGS sequence"/>
</dbReference>